<evidence type="ECO:0000313" key="10">
    <source>
        <dbReference type="Proteomes" id="UP000541347"/>
    </source>
</evidence>
<feature type="domain" description="Methyl-accepting transducer" evidence="6">
    <location>
        <begin position="304"/>
        <end position="540"/>
    </location>
</feature>
<dbReference type="Pfam" id="PF00672">
    <property type="entry name" value="HAMP"/>
    <property type="match status" value="1"/>
</dbReference>
<keyword evidence="10" id="KW-1185">Reference proteome</keyword>
<name>A0ABW9ZGL7_9HYPH</name>
<dbReference type="PROSITE" id="PS50885">
    <property type="entry name" value="HAMP"/>
    <property type="match status" value="1"/>
</dbReference>
<dbReference type="SUPFAM" id="SSF58104">
    <property type="entry name" value="Methyl-accepting chemotaxis protein (MCP) signaling domain"/>
    <property type="match status" value="1"/>
</dbReference>
<dbReference type="RefSeq" id="WP_161675949.1">
    <property type="nucleotide sequence ID" value="NZ_JAABLP010000002.1"/>
</dbReference>
<evidence type="ECO:0000313" key="9">
    <source>
        <dbReference type="EMBL" id="NBN64002.1"/>
    </source>
</evidence>
<dbReference type="PROSITE" id="PS50192">
    <property type="entry name" value="T_SNARE"/>
    <property type="match status" value="1"/>
</dbReference>
<gene>
    <name evidence="9" type="ORF">GWI71_09945</name>
</gene>
<feature type="domain" description="T-SNARE coiled-coil homology" evidence="7">
    <location>
        <begin position="456"/>
        <end position="518"/>
    </location>
</feature>
<dbReference type="InterPro" id="IPR004089">
    <property type="entry name" value="MCPsignal_dom"/>
</dbReference>
<evidence type="ECO:0000256" key="4">
    <source>
        <dbReference type="ARBA" id="ARBA00029447"/>
    </source>
</evidence>
<evidence type="ECO:0000259" key="7">
    <source>
        <dbReference type="PROSITE" id="PS50192"/>
    </source>
</evidence>
<dbReference type="SMART" id="SM00304">
    <property type="entry name" value="HAMP"/>
    <property type="match status" value="1"/>
</dbReference>
<evidence type="ECO:0000256" key="3">
    <source>
        <dbReference type="ARBA" id="ARBA00023224"/>
    </source>
</evidence>
<evidence type="ECO:0000256" key="2">
    <source>
        <dbReference type="ARBA" id="ARBA00022519"/>
    </source>
</evidence>
<keyword evidence="2" id="KW-1003">Cell membrane</keyword>
<accession>A0ABW9ZGL7</accession>
<evidence type="ECO:0000259" key="8">
    <source>
        <dbReference type="PROSITE" id="PS50885"/>
    </source>
</evidence>
<dbReference type="PANTHER" id="PTHR32089:SF112">
    <property type="entry name" value="LYSOZYME-LIKE PROTEIN-RELATED"/>
    <property type="match status" value="1"/>
</dbReference>
<protein>
    <submittedName>
        <fullName evidence="9">HAMP domain-containing protein</fullName>
    </submittedName>
</protein>
<dbReference type="SMART" id="SM00283">
    <property type="entry name" value="MA"/>
    <property type="match status" value="1"/>
</dbReference>
<proteinExistence type="inferred from homology"/>
<dbReference type="Gene3D" id="6.10.340.10">
    <property type="match status" value="1"/>
</dbReference>
<dbReference type="Gene3D" id="1.10.287.950">
    <property type="entry name" value="Methyl-accepting chemotaxis protein"/>
    <property type="match status" value="1"/>
</dbReference>
<feature type="domain" description="HAMP" evidence="8">
    <location>
        <begin position="210"/>
        <end position="263"/>
    </location>
</feature>
<comment type="similarity">
    <text evidence="4">Belongs to the methyl-accepting chemotaxis (MCP) protein family.</text>
</comment>
<keyword evidence="3 5" id="KW-0807">Transducer</keyword>
<dbReference type="InterPro" id="IPR003660">
    <property type="entry name" value="HAMP_dom"/>
</dbReference>
<dbReference type="Pfam" id="PF00015">
    <property type="entry name" value="MCPsignal"/>
    <property type="match status" value="1"/>
</dbReference>
<keyword evidence="2" id="KW-0472">Membrane</keyword>
<organism evidence="9 10">
    <name type="scientific">Pannonibacter tanglangensis</name>
    <dbReference type="NCBI Taxonomy" id="2750084"/>
    <lineage>
        <taxon>Bacteria</taxon>
        <taxon>Pseudomonadati</taxon>
        <taxon>Pseudomonadota</taxon>
        <taxon>Alphaproteobacteria</taxon>
        <taxon>Hyphomicrobiales</taxon>
        <taxon>Stappiaceae</taxon>
        <taxon>Pannonibacter</taxon>
    </lineage>
</organism>
<dbReference type="InterPro" id="IPR000727">
    <property type="entry name" value="T_SNARE_dom"/>
</dbReference>
<dbReference type="EMBL" id="JAABLP010000002">
    <property type="protein sequence ID" value="NBN64002.1"/>
    <property type="molecule type" value="Genomic_DNA"/>
</dbReference>
<dbReference type="PRINTS" id="PR00260">
    <property type="entry name" value="CHEMTRNSDUCR"/>
</dbReference>
<evidence type="ECO:0000256" key="1">
    <source>
        <dbReference type="ARBA" id="ARBA00004429"/>
    </source>
</evidence>
<reference evidence="9 10" key="1">
    <citation type="submission" date="2020-01" db="EMBL/GenBank/DDBJ databases">
        <authorList>
            <person name="Peng S.Y."/>
            <person name="Li J."/>
            <person name="Wang M."/>
            <person name="Wang L."/>
            <person name="Wang C.Q."/>
            <person name="Wang J.R."/>
        </authorList>
    </citation>
    <scope>NUCLEOTIDE SEQUENCE [LARGE SCALE GENOMIC DNA]</scope>
    <source>
        <strain evidence="9 10">XCT-34</strain>
    </source>
</reference>
<sequence>MALKHIPIVQKMLAVLILMGLCATGLAVVAWSEITGLTQSFTVVGKSEEAAREAMDLRVDIIAVSRMTYQLALSPEKAADFRTEADRRAKEMLARLPILEQVADSEQRRQLAAVRTALDSYFRSIGAMVDVAARNAGNPEAIRTSLTAALTAQKAVTDAVKVYSTYSAEMMSAQRETAASTALHSVNTMLVTAGLVILAGLALGFYVSQAGVAGPIRRIVATLEALARGDYSARIDGADRRDEVGALARAAAIFRDAGLEKDRLTAEREAQKAETEAEQRRMMARMAGEFEQAVGGIIRSVSAAASRLDASARVMSGSAQETSHQSTTVAAASEQASANVQTVAAATEELTASVREIAGQVDQSNRMSAAAVRDADAAAGKVHGLSNAAQKIGDIVELINGIASQTNLLALNATIEAARAGEAGKGFAVVAAEVKQLADQTAKATTEIATQIASIQASTNDSATAINAIAASIRGMNEISAAVAAAVEEQAAATQEISRNVQQASSGTAEVSQAIGSVTRAASEASSVANEVLGFSGELASQSERLNQELHRFLSTIRAA</sequence>
<comment type="caution">
    <text evidence="9">The sequence shown here is derived from an EMBL/GenBank/DDBJ whole genome shotgun (WGS) entry which is preliminary data.</text>
</comment>
<dbReference type="CDD" id="cd06225">
    <property type="entry name" value="HAMP"/>
    <property type="match status" value="1"/>
</dbReference>
<dbReference type="PANTHER" id="PTHR32089">
    <property type="entry name" value="METHYL-ACCEPTING CHEMOTAXIS PROTEIN MCPB"/>
    <property type="match status" value="1"/>
</dbReference>
<dbReference type="Proteomes" id="UP000541347">
    <property type="component" value="Unassembled WGS sequence"/>
</dbReference>
<dbReference type="PROSITE" id="PS50111">
    <property type="entry name" value="CHEMOTAXIS_TRANSDUC_2"/>
    <property type="match status" value="1"/>
</dbReference>
<evidence type="ECO:0000259" key="6">
    <source>
        <dbReference type="PROSITE" id="PS50111"/>
    </source>
</evidence>
<evidence type="ECO:0000256" key="5">
    <source>
        <dbReference type="PROSITE-ProRule" id="PRU00284"/>
    </source>
</evidence>
<comment type="subcellular location">
    <subcellularLocation>
        <location evidence="1">Cell inner membrane</location>
        <topology evidence="1">Multi-pass membrane protein</topology>
    </subcellularLocation>
</comment>
<dbReference type="InterPro" id="IPR004090">
    <property type="entry name" value="Chemotax_Me-accpt_rcpt"/>
</dbReference>
<keyword evidence="2" id="KW-0997">Cell inner membrane</keyword>